<dbReference type="AlphaFoldDB" id="A0A0J7ZA12"/>
<dbReference type="EMBL" id="LFNT01000023">
    <property type="protein sequence ID" value="KMS72976.1"/>
    <property type="molecule type" value="Genomic_DNA"/>
</dbReference>
<feature type="domain" description="Glucosamine inositolphosphorylceramide transferase 1 N-terminal" evidence="1">
    <location>
        <begin position="299"/>
        <end position="485"/>
    </location>
</feature>
<protein>
    <recommendedName>
        <fullName evidence="1">Glucosamine inositolphosphorylceramide transferase 1 N-terminal domain-containing protein</fullName>
    </recommendedName>
</protein>
<evidence type="ECO:0000259" key="1">
    <source>
        <dbReference type="Pfam" id="PF24793"/>
    </source>
</evidence>
<dbReference type="Pfam" id="PF24793">
    <property type="entry name" value="GINT1_N"/>
    <property type="match status" value="1"/>
</dbReference>
<proteinExistence type="predicted"/>
<name>A0A0J7ZA12_STRVR</name>
<evidence type="ECO:0000313" key="2">
    <source>
        <dbReference type="EMBL" id="KMS72976.1"/>
    </source>
</evidence>
<sequence length="547" mass="60155">MTTGSPTPELDPGTALRFAVLTDAAVPPHWHTQCLQSLAAQGEICVALLRVAAPSARRGRTGVLYDPARRSVALADADPGACTGPVYDVEAGEVAARLAEHDLGFVLDLRERHQDITFQVPAHGVWRFSFPTPPARMAARALLDGDLTITAALIRTAADGERQSLVDGKYGVVSASVARTTDRVLRGAADFPSRAARAVRLRLPHPAAARDRGQVSPATATLGFLWRARLAVTLVSRRCAKALRDAVTETYWSIGVVKAPVESVMDGSVRGDHFHWHPGTRPDTYIADPIPLPGGPGVVYAEEFDHMTRHGRLIATTYSETEGWSGSEVVAQETFHMSYPYLFEHHGETLCVPETGWNNAVSVYRLKDPPRLEKDRDILTGVAAGDPTVFWWDGRWWMFYTDCFEPRDTDLYIWYAATPWGPWRPHLRNPVKSDVTSSRPAGAPFVRDGKLLRPAQDDAGRYGWRMVVNEVVRLSPSEFAEVEVTRIGPFGSGPYPVGPHTLSVAGPHVYVDGKRSVVALSLKARRLLRRLRARYAGRRDDSASKGH</sequence>
<dbReference type="SUPFAM" id="SSF75005">
    <property type="entry name" value="Arabinanase/levansucrase/invertase"/>
    <property type="match status" value="1"/>
</dbReference>
<gene>
    <name evidence="2" type="ORF">ACM01_20965</name>
</gene>
<dbReference type="PATRIC" id="fig|1938.3.peg.2663"/>
<dbReference type="RefSeq" id="WP_048582840.1">
    <property type="nucleotide sequence ID" value="NZ_LFNT01000023.1"/>
</dbReference>
<dbReference type="Proteomes" id="UP000037432">
    <property type="component" value="Unassembled WGS sequence"/>
</dbReference>
<dbReference type="Gene3D" id="2.115.10.20">
    <property type="entry name" value="Glycosyl hydrolase domain, family 43"/>
    <property type="match status" value="1"/>
</dbReference>
<organism evidence="2 3">
    <name type="scientific">Streptomyces viridochromogenes</name>
    <dbReference type="NCBI Taxonomy" id="1938"/>
    <lineage>
        <taxon>Bacteria</taxon>
        <taxon>Bacillati</taxon>
        <taxon>Actinomycetota</taxon>
        <taxon>Actinomycetes</taxon>
        <taxon>Kitasatosporales</taxon>
        <taxon>Streptomycetaceae</taxon>
        <taxon>Streptomyces</taxon>
    </lineage>
</organism>
<accession>A0A0J7ZA12</accession>
<dbReference type="OrthoDB" id="3771157at2"/>
<dbReference type="InterPro" id="IPR023296">
    <property type="entry name" value="Glyco_hydro_beta-prop_sf"/>
</dbReference>
<dbReference type="InterPro" id="IPR056442">
    <property type="entry name" value="GINT1_N"/>
</dbReference>
<reference evidence="2 3" key="1">
    <citation type="submission" date="2015-06" db="EMBL/GenBank/DDBJ databases">
        <authorList>
            <person name="Ju K.-S."/>
            <person name="Doroghazi J.R."/>
            <person name="Metcalf W.W."/>
        </authorList>
    </citation>
    <scope>NUCLEOTIDE SEQUENCE [LARGE SCALE GENOMIC DNA]</scope>
    <source>
        <strain evidence="2 3">NRRL 3414</strain>
    </source>
</reference>
<evidence type="ECO:0000313" key="3">
    <source>
        <dbReference type="Proteomes" id="UP000037432"/>
    </source>
</evidence>
<comment type="caution">
    <text evidence="2">The sequence shown here is derived from an EMBL/GenBank/DDBJ whole genome shotgun (WGS) entry which is preliminary data.</text>
</comment>